<reference evidence="6 7" key="1">
    <citation type="submission" date="2019-02" db="EMBL/GenBank/DDBJ databases">
        <title>Genome sequencing of the rare red list fungi Phellinidium pouzarii.</title>
        <authorList>
            <person name="Buettner E."/>
            <person name="Kellner H."/>
        </authorList>
    </citation>
    <scope>NUCLEOTIDE SEQUENCE [LARGE SCALE GENOMIC DNA]</scope>
    <source>
        <strain evidence="6 7">DSM 108285</strain>
    </source>
</reference>
<evidence type="ECO:0000313" key="6">
    <source>
        <dbReference type="EMBL" id="THH07849.1"/>
    </source>
</evidence>
<dbReference type="PANTHER" id="PTHR43712:SF2">
    <property type="entry name" value="O-METHYLTRANSFERASE CICE"/>
    <property type="match status" value="1"/>
</dbReference>
<dbReference type="InterPro" id="IPR036390">
    <property type="entry name" value="WH_DNA-bd_sf"/>
</dbReference>
<dbReference type="Proteomes" id="UP000308199">
    <property type="component" value="Unassembled WGS sequence"/>
</dbReference>
<keyword evidence="7" id="KW-1185">Reference proteome</keyword>
<dbReference type="GO" id="GO:0008171">
    <property type="term" value="F:O-methyltransferase activity"/>
    <property type="evidence" value="ECO:0007669"/>
    <property type="project" value="InterPro"/>
</dbReference>
<dbReference type="InterPro" id="IPR012967">
    <property type="entry name" value="COMT_dimerisation"/>
</dbReference>
<dbReference type="GO" id="GO:0032259">
    <property type="term" value="P:methylation"/>
    <property type="evidence" value="ECO:0007669"/>
    <property type="project" value="UniProtKB-KW"/>
</dbReference>
<keyword evidence="3" id="KW-0949">S-adenosyl-L-methionine</keyword>
<dbReference type="EMBL" id="SGPK01000124">
    <property type="protein sequence ID" value="THH07849.1"/>
    <property type="molecule type" value="Genomic_DNA"/>
</dbReference>
<dbReference type="Pfam" id="PF00891">
    <property type="entry name" value="Methyltransf_2"/>
    <property type="match status" value="1"/>
</dbReference>
<dbReference type="PROSITE" id="PS51683">
    <property type="entry name" value="SAM_OMT_II"/>
    <property type="match status" value="1"/>
</dbReference>
<evidence type="ECO:0000256" key="1">
    <source>
        <dbReference type="ARBA" id="ARBA00022603"/>
    </source>
</evidence>
<evidence type="ECO:0000256" key="3">
    <source>
        <dbReference type="ARBA" id="ARBA00022691"/>
    </source>
</evidence>
<gene>
    <name evidence="6" type="ORF">EW145_g3104</name>
</gene>
<dbReference type="AlphaFoldDB" id="A0A4S4L8K8"/>
<sequence>MAYESLDSPASQLDALVTLISSSVANISAEYNEAYIPIPTLDTSTATSSHRKLSDDARVRVSKATKIVEAACAQLCATLSDPGHILINKATATAIQYEECACLQVVTDAKIADRLLDKPEGLHVSELSTASGLNAGKLARIMRLLATTHVFNEVKLDVFANNRISSELLSTKPCHAVVDIVTNEQMKAASYLNESLKDPSSPIPFEKLYGTTLMTYFTAARSPDNQQRRDVWARGIAGWMNVGGDECLHRIYPWAERLEAATNTITVCDIGAGNGHVSLDLLRTFEAGNIRSVVQDLPPVLALSKEYWEKRYPKALRESRVNFVPINFLEDAPVVGCDYYHIRFCLHNWSDELFVKIVSNVARAMQKKENSRLLIHDIVLDYPIRGDAASDMRIDSDEQAPAPLLPNFGASRYQEYAGDLNMMIHLDAKERSLKEMVTLAAQAGLEFEHIYRSVDTSVIEFKLV</sequence>
<dbReference type="InterPro" id="IPR036388">
    <property type="entry name" value="WH-like_DNA-bd_sf"/>
</dbReference>
<dbReference type="SUPFAM" id="SSF53335">
    <property type="entry name" value="S-adenosyl-L-methionine-dependent methyltransferases"/>
    <property type="match status" value="1"/>
</dbReference>
<organism evidence="6 7">
    <name type="scientific">Phellinidium pouzarii</name>
    <dbReference type="NCBI Taxonomy" id="167371"/>
    <lineage>
        <taxon>Eukaryota</taxon>
        <taxon>Fungi</taxon>
        <taxon>Dikarya</taxon>
        <taxon>Basidiomycota</taxon>
        <taxon>Agaricomycotina</taxon>
        <taxon>Agaricomycetes</taxon>
        <taxon>Hymenochaetales</taxon>
        <taxon>Hymenochaetaceae</taxon>
        <taxon>Phellinidium</taxon>
    </lineage>
</organism>
<dbReference type="PANTHER" id="PTHR43712">
    <property type="entry name" value="PUTATIVE (AFU_ORTHOLOGUE AFUA_4G14580)-RELATED"/>
    <property type="match status" value="1"/>
</dbReference>
<feature type="domain" description="O-methyltransferase C-terminal" evidence="4">
    <location>
        <begin position="191"/>
        <end position="445"/>
    </location>
</feature>
<dbReference type="InterPro" id="IPR001077">
    <property type="entry name" value="COMT_C"/>
</dbReference>
<dbReference type="OrthoDB" id="1606438at2759"/>
<comment type="caution">
    <text evidence="6">The sequence shown here is derived from an EMBL/GenBank/DDBJ whole genome shotgun (WGS) entry which is preliminary data.</text>
</comment>
<evidence type="ECO:0000259" key="5">
    <source>
        <dbReference type="Pfam" id="PF08100"/>
    </source>
</evidence>
<dbReference type="SUPFAM" id="SSF46785">
    <property type="entry name" value="Winged helix' DNA-binding domain"/>
    <property type="match status" value="1"/>
</dbReference>
<evidence type="ECO:0000256" key="2">
    <source>
        <dbReference type="ARBA" id="ARBA00022679"/>
    </source>
</evidence>
<proteinExistence type="predicted"/>
<keyword evidence="2" id="KW-0808">Transferase</keyword>
<dbReference type="InterPro" id="IPR029063">
    <property type="entry name" value="SAM-dependent_MTases_sf"/>
</dbReference>
<keyword evidence="1" id="KW-0489">Methyltransferase</keyword>
<evidence type="ECO:0000259" key="4">
    <source>
        <dbReference type="Pfam" id="PF00891"/>
    </source>
</evidence>
<dbReference type="Gene3D" id="1.10.10.10">
    <property type="entry name" value="Winged helix-like DNA-binding domain superfamily/Winged helix DNA-binding domain"/>
    <property type="match status" value="1"/>
</dbReference>
<feature type="domain" description="O-methyltransferase dimerisation" evidence="5">
    <location>
        <begin position="100"/>
        <end position="170"/>
    </location>
</feature>
<dbReference type="Gene3D" id="3.40.50.150">
    <property type="entry name" value="Vaccinia Virus protein VP39"/>
    <property type="match status" value="1"/>
</dbReference>
<dbReference type="InterPro" id="IPR016461">
    <property type="entry name" value="COMT-like"/>
</dbReference>
<evidence type="ECO:0000313" key="7">
    <source>
        <dbReference type="Proteomes" id="UP000308199"/>
    </source>
</evidence>
<protein>
    <submittedName>
        <fullName evidence="6">Uncharacterized protein</fullName>
    </submittedName>
</protein>
<name>A0A4S4L8K8_9AGAM</name>
<accession>A0A4S4L8K8</accession>
<dbReference type="Pfam" id="PF08100">
    <property type="entry name" value="Dimerisation"/>
    <property type="match status" value="1"/>
</dbReference>